<reference evidence="5" key="1">
    <citation type="submission" date="2021-11" db="EMBL/GenBank/DDBJ databases">
        <title>Purpureocillium_takamizusanense_genome.</title>
        <authorList>
            <person name="Nguyen N.-H."/>
        </authorList>
    </citation>
    <scope>NUCLEOTIDE SEQUENCE</scope>
    <source>
        <strain evidence="5">PT3</strain>
    </source>
</reference>
<proteinExistence type="predicted"/>
<dbReference type="GO" id="GO:0061574">
    <property type="term" value="C:ASAP complex"/>
    <property type="evidence" value="ECO:0007669"/>
    <property type="project" value="TreeGrafter"/>
</dbReference>
<evidence type="ECO:0000313" key="5">
    <source>
        <dbReference type="EMBL" id="UNI13806.1"/>
    </source>
</evidence>
<evidence type="ECO:0000256" key="1">
    <source>
        <dbReference type="ARBA" id="ARBA00022884"/>
    </source>
</evidence>
<evidence type="ECO:0000256" key="2">
    <source>
        <dbReference type="PROSITE-ProRule" id="PRU00176"/>
    </source>
</evidence>
<evidence type="ECO:0000256" key="3">
    <source>
        <dbReference type="SAM" id="MobiDB-lite"/>
    </source>
</evidence>
<keyword evidence="6" id="KW-1185">Reference proteome</keyword>
<dbReference type="OrthoDB" id="252020at2759"/>
<organism evidence="5 6">
    <name type="scientific">Purpureocillium takamizusanense</name>
    <dbReference type="NCBI Taxonomy" id="2060973"/>
    <lineage>
        <taxon>Eukaryota</taxon>
        <taxon>Fungi</taxon>
        <taxon>Dikarya</taxon>
        <taxon>Ascomycota</taxon>
        <taxon>Pezizomycotina</taxon>
        <taxon>Sordariomycetes</taxon>
        <taxon>Hypocreomycetidae</taxon>
        <taxon>Hypocreales</taxon>
        <taxon>Ophiocordycipitaceae</taxon>
        <taxon>Purpureocillium</taxon>
    </lineage>
</organism>
<dbReference type="InterPro" id="IPR035979">
    <property type="entry name" value="RBD_domain_sf"/>
</dbReference>
<dbReference type="InterPro" id="IPR000504">
    <property type="entry name" value="RRM_dom"/>
</dbReference>
<keyword evidence="1 2" id="KW-0694">RNA-binding</keyword>
<feature type="compositionally biased region" description="Basic and acidic residues" evidence="3">
    <location>
        <begin position="1"/>
        <end position="21"/>
    </location>
</feature>
<dbReference type="SMART" id="SM00360">
    <property type="entry name" value="RRM"/>
    <property type="match status" value="1"/>
</dbReference>
<accession>A0A9Q8V6X9</accession>
<feature type="compositionally biased region" description="Basic and acidic residues" evidence="3">
    <location>
        <begin position="61"/>
        <end position="72"/>
    </location>
</feature>
<feature type="domain" description="RRM" evidence="4">
    <location>
        <begin position="95"/>
        <end position="173"/>
    </location>
</feature>
<feature type="compositionally biased region" description="Gly residues" evidence="3">
    <location>
        <begin position="258"/>
        <end position="267"/>
    </location>
</feature>
<name>A0A9Q8V6X9_9HYPO</name>
<feature type="compositionally biased region" description="Low complexity" evidence="3">
    <location>
        <begin position="233"/>
        <end position="254"/>
    </location>
</feature>
<dbReference type="GO" id="GO:0003723">
    <property type="term" value="F:RNA binding"/>
    <property type="evidence" value="ECO:0007669"/>
    <property type="project" value="UniProtKB-UniRule"/>
</dbReference>
<dbReference type="Proteomes" id="UP000829364">
    <property type="component" value="Chromosome 1"/>
</dbReference>
<evidence type="ECO:0000313" key="6">
    <source>
        <dbReference type="Proteomes" id="UP000829364"/>
    </source>
</evidence>
<sequence>MASRSRSRDQPEQSPGRDRYRSRTRSRSRSPAPRSGDSRSPGPPRRRYDSRSPSRSRSRSRRNDRFRSESRGRSWSRPRGRDSRDRSPSPRPDGTKIVVERLSKNIHEGHLREIFGRYGPILDLDLPMNRTYNTNRGTAYILYKHQVDAEVAIARMHEGEIDGSMISVSIVLPRGMMAVDPPPASRGGNMGFRDRRGSYGHPPAGGYGNGRRPSPGYSGPRANANRDPEPRGPRNGSRYRSRSYGSYSSRSPSRSAHRGGGGGGGGGDRYDDGYRRRSPSRSPAQQSHASYDRPGPPTGPRRDYR</sequence>
<feature type="region of interest" description="Disordered" evidence="3">
    <location>
        <begin position="1"/>
        <end position="95"/>
    </location>
</feature>
<dbReference type="GO" id="GO:0005654">
    <property type="term" value="C:nucleoplasm"/>
    <property type="evidence" value="ECO:0007669"/>
    <property type="project" value="TreeGrafter"/>
</dbReference>
<dbReference type="AlphaFoldDB" id="A0A9Q8V6X9"/>
<dbReference type="GO" id="GO:0005737">
    <property type="term" value="C:cytoplasm"/>
    <property type="evidence" value="ECO:0007669"/>
    <property type="project" value="TreeGrafter"/>
</dbReference>
<dbReference type="GeneID" id="72062477"/>
<dbReference type="SUPFAM" id="SSF54928">
    <property type="entry name" value="RNA-binding domain, RBD"/>
    <property type="match status" value="1"/>
</dbReference>
<dbReference type="GO" id="GO:0000398">
    <property type="term" value="P:mRNA splicing, via spliceosome"/>
    <property type="evidence" value="ECO:0007669"/>
    <property type="project" value="TreeGrafter"/>
</dbReference>
<dbReference type="KEGG" id="ptkz:JDV02_000512"/>
<dbReference type="Pfam" id="PF00076">
    <property type="entry name" value="RRM_1"/>
    <property type="match status" value="1"/>
</dbReference>
<evidence type="ECO:0000259" key="4">
    <source>
        <dbReference type="PROSITE" id="PS50102"/>
    </source>
</evidence>
<dbReference type="InterPro" id="IPR012677">
    <property type="entry name" value="Nucleotide-bd_a/b_plait_sf"/>
</dbReference>
<feature type="compositionally biased region" description="Basic and acidic residues" evidence="3">
    <location>
        <begin position="79"/>
        <end position="88"/>
    </location>
</feature>
<feature type="region of interest" description="Disordered" evidence="3">
    <location>
        <begin position="179"/>
        <end position="305"/>
    </location>
</feature>
<gene>
    <name evidence="5" type="ORF">JDV02_000512</name>
</gene>
<protein>
    <recommendedName>
        <fullName evidence="4">RRM domain-containing protein</fullName>
    </recommendedName>
</protein>
<dbReference type="EMBL" id="CP086354">
    <property type="protein sequence ID" value="UNI13806.1"/>
    <property type="molecule type" value="Genomic_DNA"/>
</dbReference>
<feature type="compositionally biased region" description="Low complexity" evidence="3">
    <location>
        <begin position="29"/>
        <end position="40"/>
    </location>
</feature>
<dbReference type="PROSITE" id="PS50102">
    <property type="entry name" value="RRM"/>
    <property type="match status" value="1"/>
</dbReference>
<dbReference type="PANTHER" id="PTHR15481">
    <property type="entry name" value="RIBONUCLEIC ACID BINDING PROTEIN S1"/>
    <property type="match status" value="1"/>
</dbReference>
<dbReference type="PANTHER" id="PTHR15481:SF0">
    <property type="entry name" value="LD23870P-RELATED"/>
    <property type="match status" value="1"/>
</dbReference>
<dbReference type="RefSeq" id="XP_047837287.1">
    <property type="nucleotide sequence ID" value="XM_047981329.1"/>
</dbReference>
<dbReference type="Gene3D" id="3.30.70.330">
    <property type="match status" value="1"/>
</dbReference>